<protein>
    <submittedName>
        <fullName evidence="1">Uncharacterized protein</fullName>
    </submittedName>
</protein>
<proteinExistence type="predicted"/>
<dbReference type="EMBL" id="DS116233">
    <property type="protein sequence ID" value="EAX82990.1"/>
    <property type="molecule type" value="Genomic_DNA"/>
</dbReference>
<dbReference type="KEGG" id="tva:4740622"/>
<dbReference type="Proteomes" id="UP000001542">
    <property type="component" value="Unassembled WGS sequence"/>
</dbReference>
<reference evidence="1" key="1">
    <citation type="submission" date="2006-10" db="EMBL/GenBank/DDBJ databases">
        <authorList>
            <person name="Amadeo P."/>
            <person name="Zhao Q."/>
            <person name="Wortman J."/>
            <person name="Fraser-Liggett C."/>
            <person name="Carlton J."/>
        </authorList>
    </citation>
    <scope>NUCLEOTIDE SEQUENCE</scope>
    <source>
        <strain evidence="1">G3</strain>
    </source>
</reference>
<sequence>MNTSYHKIINTAAFATQYPSRKGILNFTTAFNTSSTDQSGVTYIGYYINTKCNFIKNECTESAQFVIYPYGVCTFLNSSFIENVGKYLFAILPTIENCYFGENDVEEPVSNDQTLNTDHNEPLDSYISHYSTFYCPGDTIPASNKKYKRAIAHICYAKVSELLVCSAFSLLAVNLNFF</sequence>
<reference evidence="1" key="2">
    <citation type="journal article" date="2007" name="Science">
        <title>Draft genome sequence of the sexually transmitted pathogen Trichomonas vaginalis.</title>
        <authorList>
            <person name="Carlton J.M."/>
            <person name="Hirt R.P."/>
            <person name="Silva J.C."/>
            <person name="Delcher A.L."/>
            <person name="Schatz M."/>
            <person name="Zhao Q."/>
            <person name="Wortman J.R."/>
            <person name="Bidwell S.L."/>
            <person name="Alsmark U.C.M."/>
            <person name="Besteiro S."/>
            <person name="Sicheritz-Ponten T."/>
            <person name="Noel C.J."/>
            <person name="Dacks J.B."/>
            <person name="Foster P.G."/>
            <person name="Simillion C."/>
            <person name="Van de Peer Y."/>
            <person name="Miranda-Saavedra D."/>
            <person name="Barton G.J."/>
            <person name="Westrop G.D."/>
            <person name="Mueller S."/>
            <person name="Dessi D."/>
            <person name="Fiori P.L."/>
            <person name="Ren Q."/>
            <person name="Paulsen I."/>
            <person name="Zhang H."/>
            <person name="Bastida-Corcuera F.D."/>
            <person name="Simoes-Barbosa A."/>
            <person name="Brown M.T."/>
            <person name="Hayes R.D."/>
            <person name="Mukherjee M."/>
            <person name="Okumura C.Y."/>
            <person name="Schneider R."/>
            <person name="Smith A.J."/>
            <person name="Vanacova S."/>
            <person name="Villalvazo M."/>
            <person name="Haas B.J."/>
            <person name="Pertea M."/>
            <person name="Feldblyum T.V."/>
            <person name="Utterback T.R."/>
            <person name="Shu C.L."/>
            <person name="Osoegawa K."/>
            <person name="de Jong P.J."/>
            <person name="Hrdy I."/>
            <person name="Horvathova L."/>
            <person name="Zubacova Z."/>
            <person name="Dolezal P."/>
            <person name="Malik S.B."/>
            <person name="Logsdon J.M. Jr."/>
            <person name="Henze K."/>
            <person name="Gupta A."/>
            <person name="Wang C.C."/>
            <person name="Dunne R.L."/>
            <person name="Upcroft J.A."/>
            <person name="Upcroft P."/>
            <person name="White O."/>
            <person name="Salzberg S.L."/>
            <person name="Tang P."/>
            <person name="Chiu C.-H."/>
            <person name="Lee Y.-S."/>
            <person name="Embley T.M."/>
            <person name="Coombs G.H."/>
            <person name="Mottram J.C."/>
            <person name="Tachezy J."/>
            <person name="Fraser-Liggett C.M."/>
            <person name="Johnson P.J."/>
        </authorList>
    </citation>
    <scope>NUCLEOTIDE SEQUENCE [LARGE SCALE GENOMIC DNA]</scope>
    <source>
        <strain evidence="1">G3</strain>
    </source>
</reference>
<dbReference type="RefSeq" id="XP_001295920.1">
    <property type="nucleotide sequence ID" value="XM_001295919.1"/>
</dbReference>
<gene>
    <name evidence="1" type="ORF">TVAG_326020</name>
</gene>
<keyword evidence="2" id="KW-1185">Reference proteome</keyword>
<evidence type="ECO:0000313" key="2">
    <source>
        <dbReference type="Proteomes" id="UP000001542"/>
    </source>
</evidence>
<organism evidence="1 2">
    <name type="scientific">Trichomonas vaginalis (strain ATCC PRA-98 / G3)</name>
    <dbReference type="NCBI Taxonomy" id="412133"/>
    <lineage>
        <taxon>Eukaryota</taxon>
        <taxon>Metamonada</taxon>
        <taxon>Parabasalia</taxon>
        <taxon>Trichomonadida</taxon>
        <taxon>Trichomonadidae</taxon>
        <taxon>Trichomonas</taxon>
    </lineage>
</organism>
<accession>A2GIM7</accession>
<dbReference type="InParanoid" id="A2GIM7"/>
<dbReference type="VEuPathDB" id="TrichDB:TVAGG3_0736070"/>
<dbReference type="AlphaFoldDB" id="A2GIM7"/>
<evidence type="ECO:0000313" key="1">
    <source>
        <dbReference type="EMBL" id="EAX82990.1"/>
    </source>
</evidence>
<dbReference type="VEuPathDB" id="TrichDB:TVAG_326020"/>
<name>A2GIM7_TRIV3</name>